<protein>
    <submittedName>
        <fullName evidence="2">Uncharacterized protein</fullName>
    </submittedName>
</protein>
<reference evidence="2 3" key="1">
    <citation type="journal article" date="2015" name="Int. J. Syst. Evol. Microbiol.">
        <title>Thermococcus eurythermalis sp. nov., a conditional piezophilic hyperthermophilic archaeon with a wide temperature range isolated from an oil-immersed chimney in the Guaymas Basin.</title>
        <authorList>
            <person name="Zhao W."/>
            <person name="Zeng X."/>
            <person name="Xiao X."/>
        </authorList>
    </citation>
    <scope>NUCLEOTIDE SEQUENCE [LARGE SCALE GENOMIC DNA]</scope>
    <source>
        <strain evidence="2 3">A501</strain>
    </source>
</reference>
<keyword evidence="1" id="KW-0472">Membrane</keyword>
<organism evidence="2 3">
    <name type="scientific">Thermococcus eurythermalis</name>
    <dbReference type="NCBI Taxonomy" id="1505907"/>
    <lineage>
        <taxon>Archaea</taxon>
        <taxon>Methanobacteriati</taxon>
        <taxon>Methanobacteriota</taxon>
        <taxon>Thermococci</taxon>
        <taxon>Thermococcales</taxon>
        <taxon>Thermococcaceae</taxon>
        <taxon>Thermococcus</taxon>
    </lineage>
</organism>
<dbReference type="EMBL" id="CP008887">
    <property type="protein sequence ID" value="AIU69450.1"/>
    <property type="molecule type" value="Genomic_DNA"/>
</dbReference>
<dbReference type="AlphaFoldDB" id="A0A097QSH9"/>
<proteinExistence type="predicted"/>
<dbReference type="KEGG" id="teu:TEU_03300"/>
<sequence length="127" mass="14584">MNIKLITFGIFFVFLSNILNYTLAVMDNQQADLSWQNPDLSVYQNVDTPSSSDAIYQVVGYNSDNSNNSYWGFWNWIKSLVYPESLIQKIQTISFVLGVLFMFLYYFPMAYGLFALLVKVIPFIGDG</sequence>
<feature type="transmembrane region" description="Helical" evidence="1">
    <location>
        <begin position="95"/>
        <end position="118"/>
    </location>
</feature>
<keyword evidence="1" id="KW-0812">Transmembrane</keyword>
<accession>A0A097QSH9</accession>
<dbReference type="HOGENOM" id="CLU_1965671_0_0_2"/>
<evidence type="ECO:0000313" key="3">
    <source>
        <dbReference type="Proteomes" id="UP000029980"/>
    </source>
</evidence>
<dbReference type="RefSeq" id="WP_050002428.1">
    <property type="nucleotide sequence ID" value="NZ_CP008887.1"/>
</dbReference>
<name>A0A097QSH9_9EURY</name>
<feature type="transmembrane region" description="Helical" evidence="1">
    <location>
        <begin position="6"/>
        <end position="26"/>
    </location>
</feature>
<keyword evidence="1" id="KW-1133">Transmembrane helix</keyword>
<dbReference type="STRING" id="1505907.TEU_03300"/>
<evidence type="ECO:0000256" key="1">
    <source>
        <dbReference type="SAM" id="Phobius"/>
    </source>
</evidence>
<keyword evidence="3" id="KW-1185">Reference proteome</keyword>
<gene>
    <name evidence="2" type="ORF">TEU_03300</name>
</gene>
<evidence type="ECO:0000313" key="2">
    <source>
        <dbReference type="EMBL" id="AIU69450.1"/>
    </source>
</evidence>
<dbReference type="GeneID" id="25152461"/>
<dbReference type="Proteomes" id="UP000029980">
    <property type="component" value="Chromosome"/>
</dbReference>